<dbReference type="GO" id="GO:0016853">
    <property type="term" value="F:isomerase activity"/>
    <property type="evidence" value="ECO:0007669"/>
    <property type="project" value="UniProtKB-ARBA"/>
</dbReference>
<comment type="caution">
    <text evidence="4">The sequence shown here is derived from an EMBL/GenBank/DDBJ whole genome shotgun (WGS) entry which is preliminary data.</text>
</comment>
<dbReference type="AlphaFoldDB" id="A0A4R5C991"/>
<dbReference type="GO" id="GO:0016787">
    <property type="term" value="F:hydrolase activity"/>
    <property type="evidence" value="ECO:0007669"/>
    <property type="project" value="UniProtKB-KW"/>
</dbReference>
<evidence type="ECO:0000313" key="4">
    <source>
        <dbReference type="EMBL" id="TDD96421.1"/>
    </source>
</evidence>
<dbReference type="OrthoDB" id="9805307at2"/>
<evidence type="ECO:0000256" key="2">
    <source>
        <dbReference type="ARBA" id="ARBA00022723"/>
    </source>
</evidence>
<gene>
    <name evidence="4" type="ORF">E1298_02985</name>
</gene>
<reference evidence="4 5" key="1">
    <citation type="submission" date="2019-03" db="EMBL/GenBank/DDBJ databases">
        <title>Draft genome sequences of novel Actinobacteria.</title>
        <authorList>
            <person name="Sahin N."/>
            <person name="Ay H."/>
            <person name="Saygin H."/>
        </authorList>
    </citation>
    <scope>NUCLEOTIDE SEQUENCE [LARGE SCALE GENOMIC DNA]</scope>
    <source>
        <strain evidence="4 5">H3C3</strain>
    </source>
</reference>
<dbReference type="PANTHER" id="PTHR42796">
    <property type="entry name" value="FUMARYLACETOACETATE HYDROLASE DOMAIN-CONTAINING PROTEIN 2A-RELATED"/>
    <property type="match status" value="1"/>
</dbReference>
<dbReference type="SUPFAM" id="SSF56529">
    <property type="entry name" value="FAH"/>
    <property type="match status" value="1"/>
</dbReference>
<dbReference type="GO" id="GO:0046872">
    <property type="term" value="F:metal ion binding"/>
    <property type="evidence" value="ECO:0007669"/>
    <property type="project" value="UniProtKB-KW"/>
</dbReference>
<accession>A0A4R5C991</accession>
<dbReference type="Proteomes" id="UP000294513">
    <property type="component" value="Unassembled WGS sequence"/>
</dbReference>
<dbReference type="InterPro" id="IPR036663">
    <property type="entry name" value="Fumarylacetoacetase_C_sf"/>
</dbReference>
<keyword evidence="2" id="KW-0479">Metal-binding</keyword>
<proteinExistence type="inferred from homology"/>
<dbReference type="Pfam" id="PF01557">
    <property type="entry name" value="FAA_hydrolase"/>
    <property type="match status" value="1"/>
</dbReference>
<dbReference type="RefSeq" id="WP_131889172.1">
    <property type="nucleotide sequence ID" value="NZ_SMKU01000006.1"/>
</dbReference>
<protein>
    <submittedName>
        <fullName evidence="4">FAA hydrolase family protein</fullName>
    </submittedName>
</protein>
<dbReference type="InterPro" id="IPR051121">
    <property type="entry name" value="FAH"/>
</dbReference>
<feature type="domain" description="Fumarylacetoacetase-like C-terminal" evidence="3">
    <location>
        <begin position="73"/>
        <end position="289"/>
    </location>
</feature>
<dbReference type="InterPro" id="IPR011234">
    <property type="entry name" value="Fumarylacetoacetase-like_C"/>
</dbReference>
<keyword evidence="5" id="KW-1185">Reference proteome</keyword>
<dbReference type="GO" id="GO:0019752">
    <property type="term" value="P:carboxylic acid metabolic process"/>
    <property type="evidence" value="ECO:0007669"/>
    <property type="project" value="UniProtKB-ARBA"/>
</dbReference>
<evidence type="ECO:0000256" key="1">
    <source>
        <dbReference type="ARBA" id="ARBA00010211"/>
    </source>
</evidence>
<organism evidence="4 5">
    <name type="scientific">Actinomadura rubrisoli</name>
    <dbReference type="NCBI Taxonomy" id="2530368"/>
    <lineage>
        <taxon>Bacteria</taxon>
        <taxon>Bacillati</taxon>
        <taxon>Actinomycetota</taxon>
        <taxon>Actinomycetes</taxon>
        <taxon>Streptosporangiales</taxon>
        <taxon>Thermomonosporaceae</taxon>
        <taxon>Actinomadura</taxon>
    </lineage>
</organism>
<evidence type="ECO:0000313" key="5">
    <source>
        <dbReference type="Proteomes" id="UP000294513"/>
    </source>
</evidence>
<dbReference type="PANTHER" id="PTHR42796:SF4">
    <property type="entry name" value="FUMARYLACETOACETATE HYDROLASE DOMAIN-CONTAINING PROTEIN 2A"/>
    <property type="match status" value="1"/>
</dbReference>
<dbReference type="FunFam" id="3.90.850.10:FF:000002">
    <property type="entry name" value="2-hydroxyhepta-2,4-diene-1,7-dioate isomerase"/>
    <property type="match status" value="1"/>
</dbReference>
<comment type="similarity">
    <text evidence="1">Belongs to the FAH family.</text>
</comment>
<dbReference type="EMBL" id="SMKU01000006">
    <property type="protein sequence ID" value="TDD96421.1"/>
    <property type="molecule type" value="Genomic_DNA"/>
</dbReference>
<evidence type="ECO:0000259" key="3">
    <source>
        <dbReference type="Pfam" id="PF01557"/>
    </source>
</evidence>
<keyword evidence="4" id="KW-0378">Hydrolase</keyword>
<sequence>MKLLTYRRDGAVRHGCLTAGSPDALVTELGDGDLLGLIEEHGDFAGWRPASGGRTYRLSELEPLAPLQRPGKLLGVAANYQEHVTELGAARLDKAGLAPRLFLMPITALAGPGAEIPFPSVSEQIDWEAELAVVLGRTAKDVAVEDALGVVAGYAVGNDVSARSVDYGYPRDTGDPAVGFFDWLAGKWLDGFAPIGPYLVTAGEVTDPQSLDIELRVNGRIRQQGSTKEMIFTVAELISFASRLMTLRPGDVLLTGTPSGVGAASGEFLAPGDVMEVSIAGLGTLTNSVSRRRTP</sequence>
<dbReference type="Gene3D" id="3.90.850.10">
    <property type="entry name" value="Fumarylacetoacetase-like, C-terminal domain"/>
    <property type="match status" value="1"/>
</dbReference>
<name>A0A4R5C991_9ACTN</name>